<protein>
    <submittedName>
        <fullName evidence="3">Uncharacterized protein</fullName>
    </submittedName>
</protein>
<evidence type="ECO:0000313" key="4">
    <source>
        <dbReference type="Proteomes" id="UP000326924"/>
    </source>
</evidence>
<organism evidence="3 4">
    <name type="scientific">Sphaerosporella brunnea</name>
    <dbReference type="NCBI Taxonomy" id="1250544"/>
    <lineage>
        <taxon>Eukaryota</taxon>
        <taxon>Fungi</taxon>
        <taxon>Dikarya</taxon>
        <taxon>Ascomycota</taxon>
        <taxon>Pezizomycotina</taxon>
        <taxon>Pezizomycetes</taxon>
        <taxon>Pezizales</taxon>
        <taxon>Pyronemataceae</taxon>
        <taxon>Sphaerosporella</taxon>
    </lineage>
</organism>
<name>A0A5J5EW60_9PEZI</name>
<keyword evidence="2" id="KW-1133">Transmembrane helix</keyword>
<gene>
    <name evidence="3" type="ORF">FN846DRAFT_907774</name>
</gene>
<proteinExistence type="predicted"/>
<reference evidence="3 4" key="1">
    <citation type="submission" date="2019-09" db="EMBL/GenBank/DDBJ databases">
        <title>Draft genome of the ectomycorrhizal ascomycete Sphaerosporella brunnea.</title>
        <authorList>
            <consortium name="DOE Joint Genome Institute"/>
            <person name="Benucci G.M."/>
            <person name="Marozzi G."/>
            <person name="Antonielli L."/>
            <person name="Sanchez S."/>
            <person name="Marco P."/>
            <person name="Wang X."/>
            <person name="Falini L.B."/>
            <person name="Barry K."/>
            <person name="Haridas S."/>
            <person name="Lipzen A."/>
            <person name="Labutti K."/>
            <person name="Grigoriev I.V."/>
            <person name="Murat C."/>
            <person name="Martin F."/>
            <person name="Albertini E."/>
            <person name="Donnini D."/>
            <person name="Bonito G."/>
        </authorList>
    </citation>
    <scope>NUCLEOTIDE SEQUENCE [LARGE SCALE GENOMIC DNA]</scope>
    <source>
        <strain evidence="3 4">Sb_GMNB300</strain>
    </source>
</reference>
<feature type="transmembrane region" description="Helical" evidence="2">
    <location>
        <begin position="37"/>
        <end position="57"/>
    </location>
</feature>
<evidence type="ECO:0000256" key="2">
    <source>
        <dbReference type="SAM" id="Phobius"/>
    </source>
</evidence>
<dbReference type="EMBL" id="VXIS01000108">
    <property type="protein sequence ID" value="KAA8904475.1"/>
    <property type="molecule type" value="Genomic_DNA"/>
</dbReference>
<comment type="caution">
    <text evidence="3">The sequence shown here is derived from an EMBL/GenBank/DDBJ whole genome shotgun (WGS) entry which is preliminary data.</text>
</comment>
<feature type="region of interest" description="Disordered" evidence="1">
    <location>
        <begin position="66"/>
        <end position="94"/>
    </location>
</feature>
<sequence>MDPPDDLYGPQSPLESPRYLLWQRAAQSVMEEHPYEMIAAALLTLIFFAAVIPQLPLRRRPLNLADSTEDHIDLTDRSSASLSDNGSEYADTQE</sequence>
<evidence type="ECO:0000313" key="3">
    <source>
        <dbReference type="EMBL" id="KAA8904475.1"/>
    </source>
</evidence>
<keyword evidence="2" id="KW-0472">Membrane</keyword>
<accession>A0A5J5EW60</accession>
<keyword evidence="2" id="KW-0812">Transmembrane</keyword>
<evidence type="ECO:0000256" key="1">
    <source>
        <dbReference type="SAM" id="MobiDB-lite"/>
    </source>
</evidence>
<dbReference type="InParanoid" id="A0A5J5EW60"/>
<feature type="non-terminal residue" evidence="3">
    <location>
        <position position="94"/>
    </location>
</feature>
<keyword evidence="4" id="KW-1185">Reference proteome</keyword>
<feature type="compositionally biased region" description="Polar residues" evidence="1">
    <location>
        <begin position="77"/>
        <end position="94"/>
    </location>
</feature>
<dbReference type="AlphaFoldDB" id="A0A5J5EW60"/>
<dbReference type="Proteomes" id="UP000326924">
    <property type="component" value="Unassembled WGS sequence"/>
</dbReference>